<evidence type="ECO:0000259" key="8">
    <source>
        <dbReference type="PROSITE" id="PS50146"/>
    </source>
</evidence>
<dbReference type="SMART" id="SM00014">
    <property type="entry name" value="acidPPc"/>
    <property type="match status" value="1"/>
</dbReference>
<dbReference type="AlphaFoldDB" id="A0A652YN37"/>
<dbReference type="InterPro" id="IPR036938">
    <property type="entry name" value="PAP2/HPO_sf"/>
</dbReference>
<dbReference type="EMBL" id="VNIQ01000005">
    <property type="protein sequence ID" value="TYQ03282.1"/>
    <property type="molecule type" value="Genomic_DNA"/>
</dbReference>
<dbReference type="Pfam" id="PF00781">
    <property type="entry name" value="DAGK_cat"/>
    <property type="match status" value="1"/>
</dbReference>
<evidence type="ECO:0000256" key="2">
    <source>
        <dbReference type="ARBA" id="ARBA00022475"/>
    </source>
</evidence>
<feature type="domain" description="DAGKc" evidence="8">
    <location>
        <begin position="195"/>
        <end position="320"/>
    </location>
</feature>
<organism evidence="9">
    <name type="scientific">Nocardia globerula</name>
    <dbReference type="NCBI Taxonomy" id="1818"/>
    <lineage>
        <taxon>Bacteria</taxon>
        <taxon>Bacillati</taxon>
        <taxon>Actinomycetota</taxon>
        <taxon>Actinomycetes</taxon>
        <taxon>Mycobacteriales</taxon>
        <taxon>Nocardiaceae</taxon>
        <taxon>Nocardia</taxon>
    </lineage>
</organism>
<evidence type="ECO:0000256" key="5">
    <source>
        <dbReference type="ARBA" id="ARBA00022989"/>
    </source>
</evidence>
<keyword evidence="6 7" id="KW-0472">Membrane</keyword>
<sequence>MSYLHRKLVRTDVKWMESTGALKPSTLDSVMRRLSRAANHGFLWMAIAGVLALIGGQPRRAAARGMLALAGSSALANGVLKPLFPRRRPPVRAWINPKRGVEFPTSSSFPSGHSASAAAFTTAVAMESPTTGAVLAPLAAAVAYSRVHNGVHWPSDVFAGIAVGGAVAAGTRRWWAVRDEEPADLGPECVVPALPGGDGLVVFTNPGSGSEDDGIVDAIREALPAAVIIEFNPDIDFDKQIEAKLRESKPRAVGVCGGDGTVVTVADAATRHNLPLAVFPGGTLNHFARDVGVADVAETVTAVESGQAAFVDHAVVTTDTGVTARFLNTASLGGYPDAVRLREKWEPRFGKWPAAAAAMIRVLAAAEPMSVTIDGTKASIWMLFVGNGRYSPGDQVPMSRPELNRGLLDVRYLRADRKFSRARLLFAAATGTLGSSPVYIHSLAPTLSVQVNAESVAIATDGEVVADARRFDFTTEPAAVAVYRISKD</sequence>
<protein>
    <submittedName>
        <fullName evidence="9">Undecaprenyl-diphosphatase</fullName>
    </submittedName>
</protein>
<keyword evidence="2" id="KW-1003">Cell membrane</keyword>
<dbReference type="SMART" id="SM00046">
    <property type="entry name" value="DAGKc"/>
    <property type="match status" value="1"/>
</dbReference>
<dbReference type="InterPro" id="IPR001206">
    <property type="entry name" value="Diacylglycerol_kinase_cat_dom"/>
</dbReference>
<accession>A0A652YN37</accession>
<evidence type="ECO:0000256" key="7">
    <source>
        <dbReference type="SAM" id="Phobius"/>
    </source>
</evidence>
<feature type="transmembrane region" description="Helical" evidence="7">
    <location>
        <begin position="37"/>
        <end position="55"/>
    </location>
</feature>
<dbReference type="GO" id="GO:0005886">
    <property type="term" value="C:plasma membrane"/>
    <property type="evidence" value="ECO:0007669"/>
    <property type="project" value="UniProtKB-SubCell"/>
</dbReference>
<proteinExistence type="predicted"/>
<evidence type="ECO:0000313" key="9">
    <source>
        <dbReference type="EMBL" id="TYQ03282.1"/>
    </source>
</evidence>
<keyword evidence="5 7" id="KW-1133">Transmembrane helix</keyword>
<reference evidence="9" key="1">
    <citation type="submission" date="2019-07" db="EMBL/GenBank/DDBJ databases">
        <title>Genomic Encyclopedia of Type Strains, Phase IV (KMG-IV): sequencing the most valuable type-strain genomes for metagenomic binning, comparative biology and taxonomic classification.</title>
        <authorList>
            <person name="Goeker M."/>
        </authorList>
    </citation>
    <scope>NUCLEOTIDE SEQUENCE</scope>
    <source>
        <strain evidence="9">DSM 44596</strain>
    </source>
</reference>
<dbReference type="GO" id="GO:0016301">
    <property type="term" value="F:kinase activity"/>
    <property type="evidence" value="ECO:0007669"/>
    <property type="project" value="InterPro"/>
</dbReference>
<gene>
    <name evidence="9" type="ORF">FNL38_105432</name>
</gene>
<dbReference type="PROSITE" id="PS50146">
    <property type="entry name" value="DAGK"/>
    <property type="match status" value="1"/>
</dbReference>
<dbReference type="Pfam" id="PF01569">
    <property type="entry name" value="PAP2"/>
    <property type="match status" value="1"/>
</dbReference>
<keyword evidence="3 7" id="KW-0812">Transmembrane</keyword>
<dbReference type="SUPFAM" id="SSF48317">
    <property type="entry name" value="Acid phosphatase/Vanadium-dependent haloperoxidase"/>
    <property type="match status" value="1"/>
</dbReference>
<dbReference type="Gene3D" id="3.40.50.10330">
    <property type="entry name" value="Probable inorganic polyphosphate/atp-NAD kinase, domain 1"/>
    <property type="match status" value="1"/>
</dbReference>
<name>A0A652YN37_NOCGL</name>
<dbReference type="InterPro" id="IPR016064">
    <property type="entry name" value="NAD/diacylglycerol_kinase_sf"/>
</dbReference>
<comment type="subcellular location">
    <subcellularLocation>
        <location evidence="1">Cell membrane</location>
        <topology evidence="1">Multi-pass membrane protein</topology>
    </subcellularLocation>
</comment>
<dbReference type="Gene3D" id="1.20.144.10">
    <property type="entry name" value="Phosphatidic acid phosphatase type 2/haloperoxidase"/>
    <property type="match status" value="1"/>
</dbReference>
<dbReference type="CDD" id="cd01610">
    <property type="entry name" value="PAP2_like"/>
    <property type="match status" value="1"/>
</dbReference>
<dbReference type="GO" id="GO:0016787">
    <property type="term" value="F:hydrolase activity"/>
    <property type="evidence" value="ECO:0007669"/>
    <property type="project" value="UniProtKB-KW"/>
</dbReference>
<dbReference type="PANTHER" id="PTHR14969">
    <property type="entry name" value="SPHINGOSINE-1-PHOSPHATE PHOSPHOHYDROLASE"/>
    <property type="match status" value="1"/>
</dbReference>
<comment type="caution">
    <text evidence="9">The sequence shown here is derived from an EMBL/GenBank/DDBJ whole genome shotgun (WGS) entry which is preliminary data.</text>
</comment>
<dbReference type="PANTHER" id="PTHR14969:SF62">
    <property type="entry name" value="DECAPRENYLPHOSPHORYL-5-PHOSPHORIBOSE PHOSPHATASE RV3807C-RELATED"/>
    <property type="match status" value="1"/>
</dbReference>
<dbReference type="InterPro" id="IPR000326">
    <property type="entry name" value="PAP2/HPO"/>
</dbReference>
<evidence type="ECO:0000256" key="6">
    <source>
        <dbReference type="ARBA" id="ARBA00023136"/>
    </source>
</evidence>
<keyword evidence="4" id="KW-0378">Hydrolase</keyword>
<evidence type="ECO:0000256" key="3">
    <source>
        <dbReference type="ARBA" id="ARBA00022692"/>
    </source>
</evidence>
<dbReference type="SUPFAM" id="SSF111331">
    <property type="entry name" value="NAD kinase/diacylglycerol kinase-like"/>
    <property type="match status" value="1"/>
</dbReference>
<evidence type="ECO:0000256" key="4">
    <source>
        <dbReference type="ARBA" id="ARBA00022801"/>
    </source>
</evidence>
<evidence type="ECO:0000256" key="1">
    <source>
        <dbReference type="ARBA" id="ARBA00004651"/>
    </source>
</evidence>
<dbReference type="Gene3D" id="2.60.200.40">
    <property type="match status" value="1"/>
</dbReference>
<dbReference type="InterPro" id="IPR017438">
    <property type="entry name" value="ATP-NAD_kinase_N"/>
</dbReference>